<feature type="compositionally biased region" description="Low complexity" evidence="1">
    <location>
        <begin position="32"/>
        <end position="43"/>
    </location>
</feature>
<evidence type="ECO:0000313" key="3">
    <source>
        <dbReference type="Proteomes" id="UP001194696"/>
    </source>
</evidence>
<feature type="compositionally biased region" description="Polar residues" evidence="1">
    <location>
        <begin position="12"/>
        <end position="24"/>
    </location>
</feature>
<evidence type="ECO:0000256" key="1">
    <source>
        <dbReference type="SAM" id="MobiDB-lite"/>
    </source>
</evidence>
<proteinExistence type="predicted"/>
<comment type="caution">
    <text evidence="2">The sequence shown here is derived from an EMBL/GenBank/DDBJ whole genome shotgun (WGS) entry which is preliminary data.</text>
</comment>
<feature type="compositionally biased region" description="Acidic residues" evidence="1">
    <location>
        <begin position="54"/>
        <end position="64"/>
    </location>
</feature>
<sequence>MTSQRTRHSAEQPAQGNRTATQDHCYQLPEESSSSTSNPASSSQYFTESGTCSDGEDYNPEADETACYSQQPLSPVAEGQSPHQASSPAPLASQTSLPAPLASQTSLPAPLASQAPAPTVVPAVHEAWWVSLQQEQLVAYTQQQKELFSQLVRVNDSIITCTSAFEREHLIATAQRLAAREYELRYMLEARQAWDSFLRMSEQRFASLSARAQPNP</sequence>
<keyword evidence="3" id="KW-1185">Reference proteome</keyword>
<accession>A0ABQ7JJC4</accession>
<reference evidence="2 3" key="1">
    <citation type="journal article" date="2020" name="Fungal Divers.">
        <title>Resolving the Mortierellaceae phylogeny through synthesis of multi-gene phylogenetics and phylogenomics.</title>
        <authorList>
            <person name="Vandepol N."/>
            <person name="Liber J."/>
            <person name="Desiro A."/>
            <person name="Na H."/>
            <person name="Kennedy M."/>
            <person name="Barry K."/>
            <person name="Grigoriev I.V."/>
            <person name="Miller A.N."/>
            <person name="O'Donnell K."/>
            <person name="Stajich J.E."/>
            <person name="Bonito G."/>
        </authorList>
    </citation>
    <scope>NUCLEOTIDE SEQUENCE [LARGE SCALE GENOMIC DNA]</scope>
    <source>
        <strain evidence="2 3">AD045</strain>
    </source>
</reference>
<evidence type="ECO:0000313" key="2">
    <source>
        <dbReference type="EMBL" id="KAG0276237.1"/>
    </source>
</evidence>
<dbReference type="Proteomes" id="UP001194696">
    <property type="component" value="Unassembled WGS sequence"/>
</dbReference>
<feature type="region of interest" description="Disordered" evidence="1">
    <location>
        <begin position="1"/>
        <end position="114"/>
    </location>
</feature>
<feature type="compositionally biased region" description="Polar residues" evidence="1">
    <location>
        <begin position="81"/>
        <end position="105"/>
    </location>
</feature>
<dbReference type="EMBL" id="JAAAIM010001726">
    <property type="protein sequence ID" value="KAG0276237.1"/>
    <property type="molecule type" value="Genomic_DNA"/>
</dbReference>
<gene>
    <name evidence="2" type="ORF">BGZ96_003402</name>
</gene>
<protein>
    <submittedName>
        <fullName evidence="2">Uncharacterized protein</fullName>
    </submittedName>
</protein>
<organism evidence="2 3">
    <name type="scientific">Linnemannia gamsii</name>
    <dbReference type="NCBI Taxonomy" id="64522"/>
    <lineage>
        <taxon>Eukaryota</taxon>
        <taxon>Fungi</taxon>
        <taxon>Fungi incertae sedis</taxon>
        <taxon>Mucoromycota</taxon>
        <taxon>Mortierellomycotina</taxon>
        <taxon>Mortierellomycetes</taxon>
        <taxon>Mortierellales</taxon>
        <taxon>Mortierellaceae</taxon>
        <taxon>Linnemannia</taxon>
    </lineage>
</organism>
<name>A0ABQ7JJC4_9FUNG</name>